<dbReference type="InterPro" id="IPR018253">
    <property type="entry name" value="DnaJ_domain_CS"/>
</dbReference>
<dbReference type="PROSITE" id="PS51188">
    <property type="entry name" value="ZF_CR"/>
    <property type="match status" value="1"/>
</dbReference>
<dbReference type="Proteomes" id="UP000725002">
    <property type="component" value="Unassembled WGS sequence"/>
</dbReference>
<proteinExistence type="inferred from homology"/>
<keyword evidence="8 12" id="KW-0143">Chaperone</keyword>
<dbReference type="HAMAP" id="MF_01152">
    <property type="entry name" value="DnaJ"/>
    <property type="match status" value="1"/>
</dbReference>
<keyword evidence="7 12" id="KW-0346">Stress response</keyword>
<evidence type="ECO:0000259" key="15">
    <source>
        <dbReference type="PROSITE" id="PS51188"/>
    </source>
</evidence>
<dbReference type="GO" id="GO:0051082">
    <property type="term" value="F:unfolded protein binding"/>
    <property type="evidence" value="ECO:0007669"/>
    <property type="project" value="UniProtKB-UniRule"/>
</dbReference>
<comment type="caution">
    <text evidence="16">The sequence shown here is derived from an EMBL/GenBank/DDBJ whole genome shotgun (WGS) entry which is preliminary data.</text>
</comment>
<reference evidence="16" key="1">
    <citation type="submission" date="2020-10" db="EMBL/GenBank/DDBJ databases">
        <authorList>
            <person name="Gilroy R."/>
        </authorList>
    </citation>
    <scope>NUCLEOTIDE SEQUENCE</scope>
    <source>
        <strain evidence="16">G3-8215</strain>
    </source>
</reference>
<dbReference type="Gene3D" id="2.60.260.20">
    <property type="entry name" value="Urease metallochaperone UreE, N-terminal domain"/>
    <property type="match status" value="2"/>
</dbReference>
<evidence type="ECO:0000256" key="9">
    <source>
        <dbReference type="ARBA" id="ARBA00053423"/>
    </source>
</evidence>
<keyword evidence="4 12" id="KW-0677">Repeat</keyword>
<dbReference type="GO" id="GO:0005737">
    <property type="term" value="C:cytoplasm"/>
    <property type="evidence" value="ECO:0007669"/>
    <property type="project" value="UniProtKB-SubCell"/>
</dbReference>
<evidence type="ECO:0000256" key="10">
    <source>
        <dbReference type="ARBA" id="ARBA00061004"/>
    </source>
</evidence>
<dbReference type="GO" id="GO:0009408">
    <property type="term" value="P:response to heat"/>
    <property type="evidence" value="ECO:0007669"/>
    <property type="project" value="InterPro"/>
</dbReference>
<dbReference type="SUPFAM" id="SSF57938">
    <property type="entry name" value="DnaJ/Hsp40 cysteine-rich domain"/>
    <property type="match status" value="1"/>
</dbReference>
<name>A0A940IIE6_9BACT</name>
<dbReference type="NCBIfam" id="TIGR02349">
    <property type="entry name" value="DnaJ_bact"/>
    <property type="match status" value="1"/>
</dbReference>
<dbReference type="NCBIfam" id="NF008035">
    <property type="entry name" value="PRK10767.1"/>
    <property type="match status" value="1"/>
</dbReference>
<evidence type="ECO:0000259" key="14">
    <source>
        <dbReference type="PROSITE" id="PS50076"/>
    </source>
</evidence>
<dbReference type="SUPFAM" id="SSF49493">
    <property type="entry name" value="HSP40/DnaJ peptide-binding domain"/>
    <property type="match status" value="2"/>
</dbReference>
<protein>
    <recommendedName>
        <fullName evidence="11 12">Chaperone protein DnaJ</fullName>
    </recommendedName>
</protein>
<evidence type="ECO:0000256" key="4">
    <source>
        <dbReference type="ARBA" id="ARBA00022737"/>
    </source>
</evidence>
<evidence type="ECO:0000313" key="16">
    <source>
        <dbReference type="EMBL" id="MBO8483686.1"/>
    </source>
</evidence>
<keyword evidence="2 12" id="KW-0235">DNA replication</keyword>
<feature type="repeat" description="CXXCXGXG motif" evidence="12">
    <location>
        <begin position="217"/>
        <end position="224"/>
    </location>
</feature>
<feature type="repeat" description="CXXCXGXG motif" evidence="12">
    <location>
        <begin position="203"/>
        <end position="210"/>
    </location>
</feature>
<feature type="zinc finger region" description="CR-type" evidence="13">
    <location>
        <begin position="147"/>
        <end position="229"/>
    </location>
</feature>
<feature type="binding site" evidence="12">
    <location>
        <position position="163"/>
    </location>
    <ligand>
        <name>Zn(2+)</name>
        <dbReference type="ChEBI" id="CHEBI:29105"/>
        <label>1</label>
    </ligand>
</feature>
<dbReference type="GO" id="GO:0008270">
    <property type="term" value="F:zinc ion binding"/>
    <property type="evidence" value="ECO:0007669"/>
    <property type="project" value="UniProtKB-UniRule"/>
</dbReference>
<feature type="binding site" evidence="12">
    <location>
        <position position="217"/>
    </location>
    <ligand>
        <name>Zn(2+)</name>
        <dbReference type="ChEBI" id="CHEBI:29105"/>
        <label>1</label>
    </ligand>
</feature>
<dbReference type="GO" id="GO:0042026">
    <property type="term" value="P:protein refolding"/>
    <property type="evidence" value="ECO:0007669"/>
    <property type="project" value="TreeGrafter"/>
</dbReference>
<dbReference type="Pfam" id="PF00226">
    <property type="entry name" value="DnaJ"/>
    <property type="match status" value="1"/>
</dbReference>
<dbReference type="GO" id="GO:0031072">
    <property type="term" value="F:heat shock protein binding"/>
    <property type="evidence" value="ECO:0007669"/>
    <property type="project" value="InterPro"/>
</dbReference>
<dbReference type="PRINTS" id="PR00625">
    <property type="entry name" value="JDOMAIN"/>
</dbReference>
<sequence length="389" mass="42057">MAEKRDYYEVLGVSKNATLDEIKKAYRQLAIKYHPDKNPGNKEAEEKFKEAAEAYSVLSDKDKRAKYDQFGHAGLGGQPGPDFSGGFGDLNDILNNLFGGGFGGFSGGFGGFGGFGGGRSQGPQQKVYRGRDIRVRVKLTLEEIAKGVEKEISLEKNVPCPDCNGKGAKNSSDIKTCPACGGTGQIKRVANSIFGQTISYSTCQQCGGEGKIITNPCHTCSGTGLVRKKSTVKVKIPAGVENGMQLTIRGEGHCAKNNGVNGDLLVLIEEIQHPELTRDGNNLHYTKVISVMDAILGAETEIPCLDGPYRIKIEPGTQSGTVVRLRGKGLPSVNSYGTGDLYVKLIVMIPKKLTKSEKDLFESIRNNPSFTAAPSKEDKSFFDRLRDMF</sequence>
<dbReference type="PROSITE" id="PS50076">
    <property type="entry name" value="DNAJ_2"/>
    <property type="match status" value="1"/>
</dbReference>
<dbReference type="Pfam" id="PF00684">
    <property type="entry name" value="DnaJ_CXXCXGXG"/>
    <property type="match status" value="1"/>
</dbReference>
<dbReference type="SUPFAM" id="SSF46565">
    <property type="entry name" value="Chaperone J-domain"/>
    <property type="match status" value="1"/>
</dbReference>
<evidence type="ECO:0000256" key="8">
    <source>
        <dbReference type="ARBA" id="ARBA00023186"/>
    </source>
</evidence>
<dbReference type="FunFam" id="2.10.230.10:FF:000002">
    <property type="entry name" value="Molecular chaperone DnaJ"/>
    <property type="match status" value="1"/>
</dbReference>
<feature type="domain" description="CR-type" evidence="15">
    <location>
        <begin position="147"/>
        <end position="229"/>
    </location>
</feature>
<keyword evidence="3 12" id="KW-0479">Metal-binding</keyword>
<dbReference type="InterPro" id="IPR002939">
    <property type="entry name" value="DnaJ_C"/>
</dbReference>
<feature type="binding site" evidence="12">
    <location>
        <position position="220"/>
    </location>
    <ligand>
        <name>Zn(2+)</name>
        <dbReference type="ChEBI" id="CHEBI:29105"/>
        <label>1</label>
    </ligand>
</feature>
<comment type="subcellular location">
    <subcellularLocation>
        <location evidence="12">Cytoplasm</location>
    </subcellularLocation>
</comment>
<feature type="binding site" evidence="12">
    <location>
        <position position="180"/>
    </location>
    <ligand>
        <name>Zn(2+)</name>
        <dbReference type="ChEBI" id="CHEBI:29105"/>
        <label>2</label>
    </ligand>
</feature>
<reference evidence="16" key="2">
    <citation type="journal article" date="2021" name="PeerJ">
        <title>Extensive microbial diversity within the chicken gut microbiome revealed by metagenomics and culture.</title>
        <authorList>
            <person name="Gilroy R."/>
            <person name="Ravi A."/>
            <person name="Getino M."/>
            <person name="Pursley I."/>
            <person name="Horton D.L."/>
            <person name="Alikhan N.F."/>
            <person name="Baker D."/>
            <person name="Gharbi K."/>
            <person name="Hall N."/>
            <person name="Watson M."/>
            <person name="Adriaenssens E.M."/>
            <person name="Foster-Nyarko E."/>
            <person name="Jarju S."/>
            <person name="Secka A."/>
            <person name="Antonio M."/>
            <person name="Oren A."/>
            <person name="Chaudhuri R.R."/>
            <person name="La Ragione R."/>
            <person name="Hildebrand F."/>
            <person name="Pallen M.J."/>
        </authorList>
    </citation>
    <scope>NUCLEOTIDE SEQUENCE</scope>
    <source>
        <strain evidence="16">G3-8215</strain>
    </source>
</reference>
<evidence type="ECO:0000256" key="1">
    <source>
        <dbReference type="ARBA" id="ARBA00022490"/>
    </source>
</evidence>
<evidence type="ECO:0000256" key="2">
    <source>
        <dbReference type="ARBA" id="ARBA00022705"/>
    </source>
</evidence>
<comment type="subunit">
    <text evidence="12">Homodimer.</text>
</comment>
<comment type="function">
    <text evidence="9 12">Participates actively in the response to hyperosmotic and heat shock by preventing the aggregation of stress-denatured proteins and by disaggregating proteins, also in an autonomous, DnaK-independent fashion. Unfolded proteins bind initially to DnaJ; upon interaction with the DnaJ-bound protein, DnaK hydrolyzes its bound ATP, resulting in the formation of a stable complex. GrpE releases ADP from DnaK; ATP binding to DnaK triggers the release of the substrate protein, thus completing the reaction cycle. Several rounds of ATP-dependent interactions between DnaJ, DnaK and GrpE are required for fully efficient folding. Also involved, together with DnaK and GrpE, in the DNA replication of plasmids through activation of initiation proteins.</text>
</comment>
<feature type="repeat" description="CXXCXGXG motif" evidence="12">
    <location>
        <begin position="160"/>
        <end position="167"/>
    </location>
</feature>
<feature type="binding site" evidence="12">
    <location>
        <position position="160"/>
    </location>
    <ligand>
        <name>Zn(2+)</name>
        <dbReference type="ChEBI" id="CHEBI:29105"/>
        <label>1</label>
    </ligand>
</feature>
<dbReference type="PANTHER" id="PTHR43096">
    <property type="entry name" value="DNAJ HOMOLOG 1, MITOCHONDRIAL-RELATED"/>
    <property type="match status" value="1"/>
</dbReference>
<dbReference type="Gene3D" id="1.10.287.110">
    <property type="entry name" value="DnaJ domain"/>
    <property type="match status" value="1"/>
</dbReference>
<dbReference type="CDD" id="cd10747">
    <property type="entry name" value="DnaJ_C"/>
    <property type="match status" value="1"/>
</dbReference>
<comment type="cofactor">
    <cofactor evidence="12">
        <name>Zn(2+)</name>
        <dbReference type="ChEBI" id="CHEBI:29105"/>
    </cofactor>
    <text evidence="12">Binds 2 Zn(2+) ions per monomer.</text>
</comment>
<feature type="binding site" evidence="12">
    <location>
        <position position="177"/>
    </location>
    <ligand>
        <name>Zn(2+)</name>
        <dbReference type="ChEBI" id="CHEBI:29105"/>
        <label>2</label>
    </ligand>
</feature>
<gene>
    <name evidence="12 16" type="primary">dnaJ</name>
    <name evidence="16" type="ORF">IAB75_06180</name>
</gene>
<evidence type="ECO:0000256" key="11">
    <source>
        <dbReference type="ARBA" id="ARBA00067609"/>
    </source>
</evidence>
<dbReference type="PROSITE" id="PS00636">
    <property type="entry name" value="DNAJ_1"/>
    <property type="match status" value="1"/>
</dbReference>
<dbReference type="Pfam" id="PF01556">
    <property type="entry name" value="DnaJ_C"/>
    <property type="match status" value="1"/>
</dbReference>
<accession>A0A940IIE6</accession>
<dbReference type="InterPro" id="IPR036869">
    <property type="entry name" value="J_dom_sf"/>
</dbReference>
<dbReference type="InterPro" id="IPR008971">
    <property type="entry name" value="HSP40/DnaJ_pept-bd"/>
</dbReference>
<evidence type="ECO:0000256" key="13">
    <source>
        <dbReference type="PROSITE-ProRule" id="PRU00546"/>
    </source>
</evidence>
<feature type="binding site" evidence="12">
    <location>
        <position position="206"/>
    </location>
    <ligand>
        <name>Zn(2+)</name>
        <dbReference type="ChEBI" id="CHEBI:29105"/>
        <label>2</label>
    </ligand>
</feature>
<dbReference type="InterPro" id="IPR012724">
    <property type="entry name" value="DnaJ"/>
</dbReference>
<dbReference type="FunFam" id="2.60.260.20:FF:000005">
    <property type="entry name" value="Chaperone protein dnaJ 1, mitochondrial"/>
    <property type="match status" value="1"/>
</dbReference>
<evidence type="ECO:0000256" key="6">
    <source>
        <dbReference type="ARBA" id="ARBA00022833"/>
    </source>
</evidence>
<evidence type="ECO:0000256" key="3">
    <source>
        <dbReference type="ARBA" id="ARBA00022723"/>
    </source>
</evidence>
<dbReference type="PANTHER" id="PTHR43096:SF48">
    <property type="entry name" value="CHAPERONE PROTEIN DNAJ"/>
    <property type="match status" value="1"/>
</dbReference>
<dbReference type="SMART" id="SM00271">
    <property type="entry name" value="DnaJ"/>
    <property type="match status" value="1"/>
</dbReference>
<evidence type="ECO:0000256" key="5">
    <source>
        <dbReference type="ARBA" id="ARBA00022771"/>
    </source>
</evidence>
<dbReference type="EMBL" id="JADILV010000041">
    <property type="protein sequence ID" value="MBO8483686.1"/>
    <property type="molecule type" value="Genomic_DNA"/>
</dbReference>
<evidence type="ECO:0000256" key="12">
    <source>
        <dbReference type="HAMAP-Rule" id="MF_01152"/>
    </source>
</evidence>
<comment type="similarity">
    <text evidence="10 12">Belongs to the DnaJ family.</text>
</comment>
<keyword evidence="6 12" id="KW-0862">Zinc</keyword>
<evidence type="ECO:0000313" key="17">
    <source>
        <dbReference type="Proteomes" id="UP000725002"/>
    </source>
</evidence>
<organism evidence="16 17">
    <name type="scientific">Candidatus Cryptobacteroides avicola</name>
    <dbReference type="NCBI Taxonomy" id="2840757"/>
    <lineage>
        <taxon>Bacteria</taxon>
        <taxon>Pseudomonadati</taxon>
        <taxon>Bacteroidota</taxon>
        <taxon>Bacteroidia</taxon>
        <taxon>Bacteroidales</taxon>
        <taxon>Candidatus Cryptobacteroides</taxon>
    </lineage>
</organism>
<comment type="domain">
    <text evidence="12">The J domain is necessary and sufficient to stimulate DnaK ATPase activity. Zinc center 1 plays an important role in the autonomous, DnaK-independent chaperone activity of DnaJ. Zinc center 2 is essential for interaction with DnaK and for DnaJ activity.</text>
</comment>
<dbReference type="GO" id="GO:0005524">
    <property type="term" value="F:ATP binding"/>
    <property type="evidence" value="ECO:0007669"/>
    <property type="project" value="InterPro"/>
</dbReference>
<dbReference type="InterPro" id="IPR001305">
    <property type="entry name" value="HSP_DnaJ_Cys-rich_dom"/>
</dbReference>
<keyword evidence="1 12" id="KW-0963">Cytoplasm</keyword>
<dbReference type="CDD" id="cd06257">
    <property type="entry name" value="DnaJ"/>
    <property type="match status" value="1"/>
</dbReference>
<dbReference type="GO" id="GO:0006260">
    <property type="term" value="P:DNA replication"/>
    <property type="evidence" value="ECO:0007669"/>
    <property type="project" value="UniProtKB-KW"/>
</dbReference>
<dbReference type="InterPro" id="IPR036410">
    <property type="entry name" value="HSP_DnaJ_Cys-rich_dom_sf"/>
</dbReference>
<feature type="domain" description="J" evidence="14">
    <location>
        <begin position="6"/>
        <end position="71"/>
    </location>
</feature>
<dbReference type="CDD" id="cd10719">
    <property type="entry name" value="DnaJ_zf"/>
    <property type="match status" value="1"/>
</dbReference>
<dbReference type="AlphaFoldDB" id="A0A940IIE6"/>
<evidence type="ECO:0000256" key="7">
    <source>
        <dbReference type="ARBA" id="ARBA00023016"/>
    </source>
</evidence>
<feature type="binding site" evidence="12">
    <location>
        <position position="203"/>
    </location>
    <ligand>
        <name>Zn(2+)</name>
        <dbReference type="ChEBI" id="CHEBI:29105"/>
        <label>2</label>
    </ligand>
</feature>
<dbReference type="InterPro" id="IPR001623">
    <property type="entry name" value="DnaJ_domain"/>
</dbReference>
<keyword evidence="5 12" id="KW-0863">Zinc-finger</keyword>
<feature type="repeat" description="CXXCXGXG motif" evidence="12">
    <location>
        <begin position="177"/>
        <end position="184"/>
    </location>
</feature>
<dbReference type="Gene3D" id="2.10.230.10">
    <property type="entry name" value="Heat shock protein DnaJ, cysteine-rich domain"/>
    <property type="match status" value="1"/>
</dbReference>
<dbReference type="FunFam" id="1.10.287.110:FF:000034">
    <property type="entry name" value="Chaperone protein DnaJ"/>
    <property type="match status" value="1"/>
</dbReference>